<evidence type="ECO:0000259" key="2">
    <source>
        <dbReference type="Pfam" id="PF03061"/>
    </source>
</evidence>
<comment type="caution">
    <text evidence="3">The sequence shown here is derived from an EMBL/GenBank/DDBJ whole genome shotgun (WGS) entry which is preliminary data.</text>
</comment>
<dbReference type="Pfam" id="PF03061">
    <property type="entry name" value="4HBT"/>
    <property type="match status" value="1"/>
</dbReference>
<proteinExistence type="predicted"/>
<evidence type="ECO:0000313" key="3">
    <source>
        <dbReference type="EMBL" id="GBG25558.1"/>
    </source>
</evidence>
<reference evidence="3 4" key="1">
    <citation type="submission" date="2017-12" db="EMBL/GenBank/DDBJ databases">
        <title>Sequencing, de novo assembly and annotation of complete genome of a new Thraustochytrid species, strain FCC1311.</title>
        <authorList>
            <person name="Sedici K."/>
            <person name="Godart F."/>
            <person name="Aiese Cigliano R."/>
            <person name="Sanseverino W."/>
            <person name="Barakat M."/>
            <person name="Ortet P."/>
            <person name="Marechal E."/>
            <person name="Cagnac O."/>
            <person name="Amato A."/>
        </authorList>
    </citation>
    <scope>NUCLEOTIDE SEQUENCE [LARGE SCALE GENOMIC DNA]</scope>
</reference>
<protein>
    <recommendedName>
        <fullName evidence="2">Thioesterase domain-containing protein</fullName>
    </recommendedName>
</protein>
<evidence type="ECO:0000256" key="1">
    <source>
        <dbReference type="SAM" id="MobiDB-lite"/>
    </source>
</evidence>
<keyword evidence="4" id="KW-1185">Reference proteome</keyword>
<dbReference type="CDD" id="cd03443">
    <property type="entry name" value="PaaI_thioesterase"/>
    <property type="match status" value="1"/>
</dbReference>
<dbReference type="InterPro" id="IPR006683">
    <property type="entry name" value="Thioestr_dom"/>
</dbReference>
<name>A0A2R5G6Y6_9STRA</name>
<organism evidence="3 4">
    <name type="scientific">Hondaea fermentalgiana</name>
    <dbReference type="NCBI Taxonomy" id="2315210"/>
    <lineage>
        <taxon>Eukaryota</taxon>
        <taxon>Sar</taxon>
        <taxon>Stramenopiles</taxon>
        <taxon>Bigyra</taxon>
        <taxon>Labyrinthulomycetes</taxon>
        <taxon>Thraustochytrida</taxon>
        <taxon>Thraustochytriidae</taxon>
        <taxon>Hondaea</taxon>
    </lineage>
</organism>
<gene>
    <name evidence="3" type="ORF">FCC1311_017772</name>
</gene>
<dbReference type="SUPFAM" id="SSF54637">
    <property type="entry name" value="Thioesterase/thiol ester dehydrase-isomerase"/>
    <property type="match status" value="1"/>
</dbReference>
<dbReference type="EMBL" id="BEYU01000013">
    <property type="protein sequence ID" value="GBG25558.1"/>
    <property type="molecule type" value="Genomic_DNA"/>
</dbReference>
<feature type="region of interest" description="Disordered" evidence="1">
    <location>
        <begin position="151"/>
        <end position="173"/>
    </location>
</feature>
<sequence>MATSATRAQEILNASFGKGRNPAVQLLQGTIVEVVEPKTAPADGSDGRAICMRFRTDRTFDETSGRAETQPGVAAAMLDAVCANAVVLHSSLKKTVATLEQQCSFLEPIPPERDLFATATLLRMGRRVAFLKAELRLGDAHDGPLLARSTQTNSLLDLPEPRSKAKSSAPAKL</sequence>
<dbReference type="Proteomes" id="UP000241890">
    <property type="component" value="Unassembled WGS sequence"/>
</dbReference>
<accession>A0A2R5G6Y6</accession>
<dbReference type="Gene3D" id="3.10.129.10">
    <property type="entry name" value="Hotdog Thioesterase"/>
    <property type="match status" value="1"/>
</dbReference>
<dbReference type="OrthoDB" id="46529at2759"/>
<dbReference type="InterPro" id="IPR029069">
    <property type="entry name" value="HotDog_dom_sf"/>
</dbReference>
<evidence type="ECO:0000313" key="4">
    <source>
        <dbReference type="Proteomes" id="UP000241890"/>
    </source>
</evidence>
<feature type="domain" description="Thioesterase" evidence="2">
    <location>
        <begin position="72"/>
        <end position="139"/>
    </location>
</feature>
<dbReference type="AlphaFoldDB" id="A0A2R5G6Y6"/>
<dbReference type="InParanoid" id="A0A2R5G6Y6"/>